<dbReference type="AlphaFoldDB" id="A0A5C3P185"/>
<proteinExistence type="predicted"/>
<protein>
    <recommendedName>
        <fullName evidence="3">F-box domain-containing protein</fullName>
    </recommendedName>
</protein>
<dbReference type="InParanoid" id="A0A5C3P185"/>
<dbReference type="EMBL" id="ML211469">
    <property type="protein sequence ID" value="TFK82597.1"/>
    <property type="molecule type" value="Genomic_DNA"/>
</dbReference>
<gene>
    <name evidence="1" type="ORF">K466DRAFT_500026</name>
</gene>
<keyword evidence="2" id="KW-1185">Reference proteome</keyword>
<evidence type="ECO:0000313" key="2">
    <source>
        <dbReference type="Proteomes" id="UP000308197"/>
    </source>
</evidence>
<organism evidence="1 2">
    <name type="scientific">Polyporus arcularius HHB13444</name>
    <dbReference type="NCBI Taxonomy" id="1314778"/>
    <lineage>
        <taxon>Eukaryota</taxon>
        <taxon>Fungi</taxon>
        <taxon>Dikarya</taxon>
        <taxon>Basidiomycota</taxon>
        <taxon>Agaricomycotina</taxon>
        <taxon>Agaricomycetes</taxon>
        <taxon>Polyporales</taxon>
        <taxon>Polyporaceae</taxon>
        <taxon>Polyporus</taxon>
    </lineage>
</organism>
<evidence type="ECO:0008006" key="3">
    <source>
        <dbReference type="Google" id="ProtNLM"/>
    </source>
</evidence>
<dbReference type="Proteomes" id="UP000308197">
    <property type="component" value="Unassembled WGS sequence"/>
</dbReference>
<name>A0A5C3P185_9APHY</name>
<evidence type="ECO:0000313" key="1">
    <source>
        <dbReference type="EMBL" id="TFK82597.1"/>
    </source>
</evidence>
<sequence length="361" mass="40892">MPWAAFKRCLSLPNITSITFEPRTSYIGIYPFPGHEIGSIPLALTAFSYNPDIWRILDKDPSQAPLHTDENGSPNMVNLYTTESLSLSPLVLRIRETLQSLTLPIEIAPLDRMVLLSWPQLRELSLSGQSPNGVSPSLLRNFVTALPRLARLSVQLARKFSQGRLSLLGPKTCHSTSLALSSSTLAYPDPSDAIFSIDSISLRELSIRDQPRYYYHLGFSDVAKCWYAPIWSSAEALSVLRRMEMPNLHTLELVYETDNDDDELLRHISSSFPHLTHLELHRYRKDRKQIVPHAHVAQMLASAASLRSVNLNLDFHDDPELYCENMAERSRYKRVKDGRGWELASIFEACPSLEYVALLVM</sequence>
<dbReference type="Gene3D" id="3.80.10.10">
    <property type="entry name" value="Ribonuclease Inhibitor"/>
    <property type="match status" value="1"/>
</dbReference>
<reference evidence="1 2" key="1">
    <citation type="journal article" date="2019" name="Nat. Ecol. Evol.">
        <title>Megaphylogeny resolves global patterns of mushroom evolution.</title>
        <authorList>
            <person name="Varga T."/>
            <person name="Krizsan K."/>
            <person name="Foldi C."/>
            <person name="Dima B."/>
            <person name="Sanchez-Garcia M."/>
            <person name="Sanchez-Ramirez S."/>
            <person name="Szollosi G.J."/>
            <person name="Szarkandi J.G."/>
            <person name="Papp V."/>
            <person name="Albert L."/>
            <person name="Andreopoulos W."/>
            <person name="Angelini C."/>
            <person name="Antonin V."/>
            <person name="Barry K.W."/>
            <person name="Bougher N.L."/>
            <person name="Buchanan P."/>
            <person name="Buyck B."/>
            <person name="Bense V."/>
            <person name="Catcheside P."/>
            <person name="Chovatia M."/>
            <person name="Cooper J."/>
            <person name="Damon W."/>
            <person name="Desjardin D."/>
            <person name="Finy P."/>
            <person name="Geml J."/>
            <person name="Haridas S."/>
            <person name="Hughes K."/>
            <person name="Justo A."/>
            <person name="Karasinski D."/>
            <person name="Kautmanova I."/>
            <person name="Kiss B."/>
            <person name="Kocsube S."/>
            <person name="Kotiranta H."/>
            <person name="LaButti K.M."/>
            <person name="Lechner B.E."/>
            <person name="Liimatainen K."/>
            <person name="Lipzen A."/>
            <person name="Lukacs Z."/>
            <person name="Mihaltcheva S."/>
            <person name="Morgado L.N."/>
            <person name="Niskanen T."/>
            <person name="Noordeloos M.E."/>
            <person name="Ohm R.A."/>
            <person name="Ortiz-Santana B."/>
            <person name="Ovrebo C."/>
            <person name="Racz N."/>
            <person name="Riley R."/>
            <person name="Savchenko A."/>
            <person name="Shiryaev A."/>
            <person name="Soop K."/>
            <person name="Spirin V."/>
            <person name="Szebenyi C."/>
            <person name="Tomsovsky M."/>
            <person name="Tulloss R.E."/>
            <person name="Uehling J."/>
            <person name="Grigoriev I.V."/>
            <person name="Vagvolgyi C."/>
            <person name="Papp T."/>
            <person name="Martin F.M."/>
            <person name="Miettinen O."/>
            <person name="Hibbett D.S."/>
            <person name="Nagy L.G."/>
        </authorList>
    </citation>
    <scope>NUCLEOTIDE SEQUENCE [LARGE SCALE GENOMIC DNA]</scope>
    <source>
        <strain evidence="1 2">HHB13444</strain>
    </source>
</reference>
<dbReference type="InterPro" id="IPR032675">
    <property type="entry name" value="LRR_dom_sf"/>
</dbReference>
<accession>A0A5C3P185</accession>
<dbReference type="SUPFAM" id="SSF52047">
    <property type="entry name" value="RNI-like"/>
    <property type="match status" value="1"/>
</dbReference>